<organism evidence="8 9">
    <name type="scientific">Streptomyces fildesensis</name>
    <dbReference type="NCBI Taxonomy" id="375757"/>
    <lineage>
        <taxon>Bacteria</taxon>
        <taxon>Bacillati</taxon>
        <taxon>Actinomycetota</taxon>
        <taxon>Actinomycetes</taxon>
        <taxon>Kitasatosporales</taxon>
        <taxon>Streptomycetaceae</taxon>
        <taxon>Streptomyces</taxon>
    </lineage>
</organism>
<keyword evidence="9" id="KW-1185">Reference proteome</keyword>
<feature type="region of interest" description="Disordered" evidence="5">
    <location>
        <begin position="405"/>
        <end position="428"/>
    </location>
</feature>
<feature type="transmembrane region" description="Helical" evidence="6">
    <location>
        <begin position="257"/>
        <end position="276"/>
    </location>
</feature>
<evidence type="ECO:0000313" key="9">
    <source>
        <dbReference type="Proteomes" id="UP001614394"/>
    </source>
</evidence>
<dbReference type="SUPFAM" id="SSF103473">
    <property type="entry name" value="MFS general substrate transporter"/>
    <property type="match status" value="1"/>
</dbReference>
<comment type="caution">
    <text evidence="8">The sequence shown here is derived from an EMBL/GenBank/DDBJ whole genome shotgun (WGS) entry which is preliminary data.</text>
</comment>
<evidence type="ECO:0000256" key="1">
    <source>
        <dbReference type="ARBA" id="ARBA00004651"/>
    </source>
</evidence>
<dbReference type="InterPro" id="IPR052952">
    <property type="entry name" value="MFS-Transporter"/>
</dbReference>
<dbReference type="PANTHER" id="PTHR23527:SF1">
    <property type="entry name" value="BLL3282 PROTEIN"/>
    <property type="match status" value="1"/>
</dbReference>
<dbReference type="Pfam" id="PF07690">
    <property type="entry name" value="MFS_1"/>
    <property type="match status" value="1"/>
</dbReference>
<dbReference type="PANTHER" id="PTHR23527">
    <property type="entry name" value="BLL3282 PROTEIN"/>
    <property type="match status" value="1"/>
</dbReference>
<feature type="transmembrane region" description="Helical" evidence="6">
    <location>
        <begin position="91"/>
        <end position="110"/>
    </location>
</feature>
<dbReference type="RefSeq" id="WP_399657744.1">
    <property type="nucleotide sequence ID" value="NZ_JBITYG010000017.1"/>
</dbReference>
<feature type="transmembrane region" description="Helical" evidence="6">
    <location>
        <begin position="24"/>
        <end position="44"/>
    </location>
</feature>
<dbReference type="InterPro" id="IPR011701">
    <property type="entry name" value="MFS"/>
</dbReference>
<feature type="transmembrane region" description="Helical" evidence="6">
    <location>
        <begin position="64"/>
        <end position="84"/>
    </location>
</feature>
<accession>A0ABW8CIS9</accession>
<keyword evidence="3 6" id="KW-1133">Transmembrane helix</keyword>
<dbReference type="PROSITE" id="PS50850">
    <property type="entry name" value="MFS"/>
    <property type="match status" value="1"/>
</dbReference>
<evidence type="ECO:0000256" key="4">
    <source>
        <dbReference type="ARBA" id="ARBA00023136"/>
    </source>
</evidence>
<evidence type="ECO:0000313" key="8">
    <source>
        <dbReference type="EMBL" id="MFI9106318.1"/>
    </source>
</evidence>
<gene>
    <name evidence="8" type="ORF">ACIGXA_38020</name>
</gene>
<protein>
    <submittedName>
        <fullName evidence="8">MFS transporter</fullName>
    </submittedName>
</protein>
<dbReference type="Gene3D" id="1.20.1250.20">
    <property type="entry name" value="MFS general substrate transporter like domains"/>
    <property type="match status" value="2"/>
</dbReference>
<feature type="domain" description="Major facilitator superfamily (MFS) profile" evidence="7">
    <location>
        <begin position="1"/>
        <end position="407"/>
    </location>
</feature>
<evidence type="ECO:0000256" key="6">
    <source>
        <dbReference type="SAM" id="Phobius"/>
    </source>
</evidence>
<dbReference type="InterPro" id="IPR036259">
    <property type="entry name" value="MFS_trans_sf"/>
</dbReference>
<feature type="transmembrane region" description="Helical" evidence="6">
    <location>
        <begin position="184"/>
        <end position="204"/>
    </location>
</feature>
<dbReference type="InterPro" id="IPR020846">
    <property type="entry name" value="MFS_dom"/>
</dbReference>
<keyword evidence="4 6" id="KW-0472">Membrane</keyword>
<feature type="transmembrane region" description="Helical" evidence="6">
    <location>
        <begin position="225"/>
        <end position="251"/>
    </location>
</feature>
<feature type="transmembrane region" description="Helical" evidence="6">
    <location>
        <begin position="297"/>
        <end position="315"/>
    </location>
</feature>
<feature type="transmembrane region" description="Helical" evidence="6">
    <location>
        <begin position="116"/>
        <end position="139"/>
    </location>
</feature>
<evidence type="ECO:0000259" key="7">
    <source>
        <dbReference type="PROSITE" id="PS50850"/>
    </source>
</evidence>
<reference evidence="8 9" key="1">
    <citation type="submission" date="2024-10" db="EMBL/GenBank/DDBJ databases">
        <title>The Natural Products Discovery Center: Release of the First 8490 Sequenced Strains for Exploring Actinobacteria Biosynthetic Diversity.</title>
        <authorList>
            <person name="Kalkreuter E."/>
            <person name="Kautsar S.A."/>
            <person name="Yang D."/>
            <person name="Bader C.D."/>
            <person name="Teijaro C.N."/>
            <person name="Fluegel L."/>
            <person name="Davis C.M."/>
            <person name="Simpson J.R."/>
            <person name="Lauterbach L."/>
            <person name="Steele A.D."/>
            <person name="Gui C."/>
            <person name="Meng S."/>
            <person name="Li G."/>
            <person name="Viehrig K."/>
            <person name="Ye F."/>
            <person name="Su P."/>
            <person name="Kiefer A.F."/>
            <person name="Nichols A."/>
            <person name="Cepeda A.J."/>
            <person name="Yan W."/>
            <person name="Fan B."/>
            <person name="Jiang Y."/>
            <person name="Adhikari A."/>
            <person name="Zheng C.-J."/>
            <person name="Schuster L."/>
            <person name="Cowan T.M."/>
            <person name="Smanski M.J."/>
            <person name="Chevrette M.G."/>
            <person name="De Carvalho L.P.S."/>
            <person name="Shen B."/>
        </authorList>
    </citation>
    <scope>NUCLEOTIDE SEQUENCE [LARGE SCALE GENOMIC DNA]</scope>
    <source>
        <strain evidence="8 9">NPDC053399</strain>
    </source>
</reference>
<evidence type="ECO:0000256" key="5">
    <source>
        <dbReference type="SAM" id="MobiDB-lite"/>
    </source>
</evidence>
<keyword evidence="2 6" id="KW-0812">Transmembrane</keyword>
<name>A0ABW8CIS9_9ACTN</name>
<dbReference type="Proteomes" id="UP001614394">
    <property type="component" value="Unassembled WGS sequence"/>
</dbReference>
<evidence type="ECO:0000256" key="2">
    <source>
        <dbReference type="ARBA" id="ARBA00022692"/>
    </source>
</evidence>
<sequence>MQTPNSPQPPAPRPPLTPPQAKRWLMLALGTAAQTSACAFVYAIPSLADELRSAEHLTLTQVGLLAACPTAGLVLALIAWGAAADRWGERVVISSGLGLAAVLLGVATTIGSMTAFGLVLALAGAASASVYSASGRLVMGWFGAGERGLAMGIRQTSTPLGMAMAALTMPPIAAAYGVRGAIAFLAVVCGVIAVLIAVFAADPARATKSAGTALRTANPYRGSRVLWRIHGSGALLVVPQFTAGAFALVLLVDARGWSPVAAGQLVALGQGLGAVSRIVVGRWSDRVGSRMRPMRQLALITAAVIGATALTAAFPSPLTDVALVLAIGITASTNGLSFTATAEGAGPAWSGRALGIHNTGQNLTAALVPPVIGALITGAGYWPGFAVAGAAACVAAALVPSRDPVAGGADPSTANTTAFAGVGDPSQR</sequence>
<proteinExistence type="predicted"/>
<feature type="transmembrane region" description="Helical" evidence="6">
    <location>
        <begin position="160"/>
        <end position="178"/>
    </location>
</feature>
<comment type="subcellular location">
    <subcellularLocation>
        <location evidence="1">Cell membrane</location>
        <topology evidence="1">Multi-pass membrane protein</topology>
    </subcellularLocation>
</comment>
<evidence type="ECO:0000256" key="3">
    <source>
        <dbReference type="ARBA" id="ARBA00022989"/>
    </source>
</evidence>
<dbReference type="EMBL" id="JBITYG010000017">
    <property type="protein sequence ID" value="MFI9106318.1"/>
    <property type="molecule type" value="Genomic_DNA"/>
</dbReference>